<dbReference type="GO" id="GO:0005507">
    <property type="term" value="F:copper ion binding"/>
    <property type="evidence" value="ECO:0007669"/>
    <property type="project" value="TreeGrafter"/>
</dbReference>
<dbReference type="InterPro" id="IPR001757">
    <property type="entry name" value="P_typ_ATPase"/>
</dbReference>
<feature type="transmembrane region" description="Helical" evidence="10">
    <location>
        <begin position="462"/>
        <end position="479"/>
    </location>
</feature>
<dbReference type="SFLD" id="SFLDS00003">
    <property type="entry name" value="Haloacid_Dehalogenase"/>
    <property type="match status" value="1"/>
</dbReference>
<keyword evidence="13" id="KW-1185">Reference proteome</keyword>
<dbReference type="SUPFAM" id="SSF81653">
    <property type="entry name" value="Calcium ATPase, transduction domain A"/>
    <property type="match status" value="1"/>
</dbReference>
<dbReference type="InterPro" id="IPR036412">
    <property type="entry name" value="HAD-like_sf"/>
</dbReference>
<dbReference type="GO" id="GO:0016887">
    <property type="term" value="F:ATP hydrolysis activity"/>
    <property type="evidence" value="ECO:0007669"/>
    <property type="project" value="InterPro"/>
</dbReference>
<dbReference type="CDD" id="cd02094">
    <property type="entry name" value="P-type_ATPase_Cu-like"/>
    <property type="match status" value="1"/>
</dbReference>
<reference evidence="12 13" key="1">
    <citation type="journal article" date="2014" name="PLoS Genet.">
        <title>Analysis of the Phlebiopsis gigantea genome, transcriptome and secretome provides insight into its pioneer colonization strategies of wood.</title>
        <authorList>
            <person name="Hori C."/>
            <person name="Ishida T."/>
            <person name="Igarashi K."/>
            <person name="Samejima M."/>
            <person name="Suzuki H."/>
            <person name="Master E."/>
            <person name="Ferreira P."/>
            <person name="Ruiz-Duenas F.J."/>
            <person name="Held B."/>
            <person name="Canessa P."/>
            <person name="Larrondo L.F."/>
            <person name="Schmoll M."/>
            <person name="Druzhinina I.S."/>
            <person name="Kubicek C.P."/>
            <person name="Gaskell J.A."/>
            <person name="Kersten P."/>
            <person name="St John F."/>
            <person name="Glasner J."/>
            <person name="Sabat G."/>
            <person name="Splinter BonDurant S."/>
            <person name="Syed K."/>
            <person name="Yadav J."/>
            <person name="Mgbeahuruike A.C."/>
            <person name="Kovalchuk A."/>
            <person name="Asiegbu F.O."/>
            <person name="Lackner G."/>
            <person name="Hoffmeister D."/>
            <person name="Rencoret J."/>
            <person name="Gutierrez A."/>
            <person name="Sun H."/>
            <person name="Lindquist E."/>
            <person name="Barry K."/>
            <person name="Riley R."/>
            <person name="Grigoriev I.V."/>
            <person name="Henrissat B."/>
            <person name="Kues U."/>
            <person name="Berka R.M."/>
            <person name="Martinez A.T."/>
            <person name="Covert S.F."/>
            <person name="Blanchette R.A."/>
            <person name="Cullen D."/>
        </authorList>
    </citation>
    <scope>NUCLEOTIDE SEQUENCE [LARGE SCALE GENOMIC DNA]</scope>
    <source>
        <strain evidence="12 13">11061_1 CR5-6</strain>
    </source>
</reference>
<dbReference type="Proteomes" id="UP000053257">
    <property type="component" value="Unassembled WGS sequence"/>
</dbReference>
<accession>A0A0C3NSW7</accession>
<dbReference type="SUPFAM" id="SSF55008">
    <property type="entry name" value="HMA, heavy metal-associated domain"/>
    <property type="match status" value="2"/>
</dbReference>
<dbReference type="InterPro" id="IPR059000">
    <property type="entry name" value="ATPase_P-type_domA"/>
</dbReference>
<comment type="similarity">
    <text evidence="2 10">Belongs to the cation transport ATPase (P-type) (TC 3.A.3) family. Type IB subfamily.</text>
</comment>
<dbReference type="Gene3D" id="3.30.70.100">
    <property type="match status" value="2"/>
</dbReference>
<feature type="transmembrane region" description="Helical" evidence="10">
    <location>
        <begin position="429"/>
        <end position="450"/>
    </location>
</feature>
<dbReference type="Pfam" id="PF00702">
    <property type="entry name" value="Hydrolase"/>
    <property type="match status" value="1"/>
</dbReference>
<dbReference type="NCBIfam" id="TIGR01494">
    <property type="entry name" value="ATPase_P-type"/>
    <property type="match status" value="2"/>
</dbReference>
<keyword evidence="9 10" id="KW-0472">Membrane</keyword>
<dbReference type="OrthoDB" id="432719at2759"/>
<dbReference type="STRING" id="745531.A0A0C3NSW7"/>
<evidence type="ECO:0000259" key="11">
    <source>
        <dbReference type="PROSITE" id="PS50846"/>
    </source>
</evidence>
<dbReference type="InterPro" id="IPR044492">
    <property type="entry name" value="P_typ_ATPase_HD_dom"/>
</dbReference>
<feature type="transmembrane region" description="Helical" evidence="10">
    <location>
        <begin position="677"/>
        <end position="706"/>
    </location>
</feature>
<dbReference type="InterPro" id="IPR023299">
    <property type="entry name" value="ATPase_P-typ_cyto_dom_N"/>
</dbReference>
<evidence type="ECO:0000256" key="10">
    <source>
        <dbReference type="RuleBase" id="RU362081"/>
    </source>
</evidence>
<dbReference type="SUPFAM" id="SSF56784">
    <property type="entry name" value="HAD-like"/>
    <property type="match status" value="1"/>
</dbReference>
<dbReference type="SFLD" id="SFLDF00027">
    <property type="entry name" value="p-type_atpase"/>
    <property type="match status" value="1"/>
</dbReference>
<proteinExistence type="inferred from homology"/>
<evidence type="ECO:0000256" key="4">
    <source>
        <dbReference type="ARBA" id="ARBA00022723"/>
    </source>
</evidence>
<evidence type="ECO:0000256" key="5">
    <source>
        <dbReference type="ARBA" id="ARBA00022741"/>
    </source>
</evidence>
<dbReference type="InterPro" id="IPR027256">
    <property type="entry name" value="P-typ_ATPase_IB"/>
</dbReference>
<dbReference type="EMBL" id="KN840481">
    <property type="protein sequence ID" value="KIP08314.1"/>
    <property type="molecule type" value="Genomic_DNA"/>
</dbReference>
<evidence type="ECO:0000313" key="13">
    <source>
        <dbReference type="Proteomes" id="UP000053257"/>
    </source>
</evidence>
<keyword evidence="5 10" id="KW-0547">Nucleotide-binding</keyword>
<feature type="transmembrane region" description="Helical" evidence="10">
    <location>
        <begin position="635"/>
        <end position="657"/>
    </location>
</feature>
<dbReference type="Pfam" id="PF00122">
    <property type="entry name" value="E1-E2_ATPase"/>
    <property type="match status" value="1"/>
</dbReference>
<dbReference type="PANTHER" id="PTHR43520:SF32">
    <property type="entry name" value="COPPER RESISTANCE P-TYPE ATPASE (EUROFUNG)"/>
    <property type="match status" value="1"/>
</dbReference>
<dbReference type="Gene3D" id="2.70.150.10">
    <property type="entry name" value="Calcium-transporting ATPase, cytoplasmic transduction domain A"/>
    <property type="match status" value="1"/>
</dbReference>
<dbReference type="Gene3D" id="3.40.1110.10">
    <property type="entry name" value="Calcium-transporting ATPase, cytoplasmic domain N"/>
    <property type="match status" value="1"/>
</dbReference>
<evidence type="ECO:0000256" key="8">
    <source>
        <dbReference type="ARBA" id="ARBA00022989"/>
    </source>
</evidence>
<keyword evidence="8 10" id="KW-1133">Transmembrane helix</keyword>
<feature type="domain" description="HMA" evidence="11">
    <location>
        <begin position="8"/>
        <end position="74"/>
    </location>
</feature>
<dbReference type="PANTHER" id="PTHR43520">
    <property type="entry name" value="ATP7, ISOFORM B"/>
    <property type="match status" value="1"/>
</dbReference>
<dbReference type="SUPFAM" id="SSF81660">
    <property type="entry name" value="Metal cation-transporting ATPase, ATP-binding domain N"/>
    <property type="match status" value="1"/>
</dbReference>
<evidence type="ECO:0000256" key="1">
    <source>
        <dbReference type="ARBA" id="ARBA00004141"/>
    </source>
</evidence>
<feature type="domain" description="HMA" evidence="11">
    <location>
        <begin position="150"/>
        <end position="215"/>
    </location>
</feature>
<evidence type="ECO:0000256" key="6">
    <source>
        <dbReference type="ARBA" id="ARBA00022840"/>
    </source>
</evidence>
<dbReference type="PROSITE" id="PS00154">
    <property type="entry name" value="ATPASE_E1_E2"/>
    <property type="match status" value="1"/>
</dbReference>
<dbReference type="SUPFAM" id="SSF81665">
    <property type="entry name" value="Calcium ATPase, transmembrane domain M"/>
    <property type="match status" value="1"/>
</dbReference>
<dbReference type="InterPro" id="IPR036163">
    <property type="entry name" value="HMA_dom_sf"/>
</dbReference>
<name>A0A0C3NSW7_PHLG1</name>
<gene>
    <name evidence="12" type="ORF">PHLGIDRAFT_104413</name>
</gene>
<dbReference type="HOGENOM" id="CLU_001771_0_2_1"/>
<dbReference type="NCBIfam" id="TIGR01525">
    <property type="entry name" value="ATPase-IB_hvy"/>
    <property type="match status" value="1"/>
</dbReference>
<protein>
    <recommendedName>
        <fullName evidence="11">HMA domain-containing protein</fullName>
    </recommendedName>
</protein>
<dbReference type="PROSITE" id="PS50846">
    <property type="entry name" value="HMA_2"/>
    <property type="match status" value="2"/>
</dbReference>
<dbReference type="CDD" id="cd00371">
    <property type="entry name" value="HMA"/>
    <property type="match status" value="1"/>
</dbReference>
<dbReference type="AlphaFoldDB" id="A0A0C3NSW7"/>
<keyword evidence="7" id="KW-1278">Translocase</keyword>
<evidence type="ECO:0000256" key="7">
    <source>
        <dbReference type="ARBA" id="ARBA00022967"/>
    </source>
</evidence>
<dbReference type="InterPro" id="IPR006121">
    <property type="entry name" value="HMA_dom"/>
</dbReference>
<dbReference type="Gene3D" id="3.40.50.1000">
    <property type="entry name" value="HAD superfamily/HAD-like"/>
    <property type="match status" value="1"/>
</dbReference>
<feature type="transmembrane region" description="Helical" evidence="10">
    <location>
        <begin position="378"/>
        <end position="397"/>
    </location>
</feature>
<dbReference type="InterPro" id="IPR023298">
    <property type="entry name" value="ATPase_P-typ_TM_dom_sf"/>
</dbReference>
<feature type="transmembrane region" description="Helical" evidence="10">
    <location>
        <begin position="1027"/>
        <end position="1046"/>
    </location>
</feature>
<dbReference type="InterPro" id="IPR008250">
    <property type="entry name" value="ATPase_P-typ_transduc_dom_A_sf"/>
</dbReference>
<dbReference type="InterPro" id="IPR017969">
    <property type="entry name" value="Heavy-metal-associated_CS"/>
</dbReference>
<evidence type="ECO:0000313" key="12">
    <source>
        <dbReference type="EMBL" id="KIP08314.1"/>
    </source>
</evidence>
<keyword evidence="4 10" id="KW-0479">Metal-binding</keyword>
<feature type="transmembrane region" description="Helical" evidence="10">
    <location>
        <begin position="331"/>
        <end position="358"/>
    </location>
</feature>
<dbReference type="GO" id="GO:0043682">
    <property type="term" value="F:P-type divalent copper transporter activity"/>
    <property type="evidence" value="ECO:0007669"/>
    <property type="project" value="TreeGrafter"/>
</dbReference>
<organism evidence="12 13">
    <name type="scientific">Phlebiopsis gigantea (strain 11061_1 CR5-6)</name>
    <name type="common">White-rot fungus</name>
    <name type="synonym">Peniophora gigantea</name>
    <dbReference type="NCBI Taxonomy" id="745531"/>
    <lineage>
        <taxon>Eukaryota</taxon>
        <taxon>Fungi</taxon>
        <taxon>Dikarya</taxon>
        <taxon>Basidiomycota</taxon>
        <taxon>Agaricomycotina</taxon>
        <taxon>Agaricomycetes</taxon>
        <taxon>Polyporales</taxon>
        <taxon>Phanerochaetaceae</taxon>
        <taxon>Phlebiopsis</taxon>
    </lineage>
</organism>
<dbReference type="InterPro" id="IPR018303">
    <property type="entry name" value="ATPase_P-typ_P_site"/>
</dbReference>
<dbReference type="SFLD" id="SFLDG00002">
    <property type="entry name" value="C1.7:_P-type_atpase_like"/>
    <property type="match status" value="1"/>
</dbReference>
<evidence type="ECO:0000256" key="9">
    <source>
        <dbReference type="ARBA" id="ARBA00023136"/>
    </source>
</evidence>
<keyword evidence="3 10" id="KW-0812">Transmembrane</keyword>
<dbReference type="PROSITE" id="PS01047">
    <property type="entry name" value="HMA_1"/>
    <property type="match status" value="1"/>
</dbReference>
<comment type="subcellular location">
    <subcellularLocation>
        <location evidence="1">Membrane</location>
        <topology evidence="1">Multi-pass membrane protein</topology>
    </subcellularLocation>
</comment>
<keyword evidence="6 10" id="KW-0067">ATP-binding</keyword>
<feature type="transmembrane region" description="Helical" evidence="10">
    <location>
        <begin position="1058"/>
        <end position="1077"/>
    </location>
</feature>
<dbReference type="Pfam" id="PF00403">
    <property type="entry name" value="HMA"/>
    <property type="match status" value="2"/>
</dbReference>
<dbReference type="GO" id="GO:0005524">
    <property type="term" value="F:ATP binding"/>
    <property type="evidence" value="ECO:0007669"/>
    <property type="project" value="UniProtKB-UniRule"/>
</dbReference>
<dbReference type="GO" id="GO:0016020">
    <property type="term" value="C:membrane"/>
    <property type="evidence" value="ECO:0007669"/>
    <property type="project" value="UniProtKB-SubCell"/>
</dbReference>
<dbReference type="PRINTS" id="PR00119">
    <property type="entry name" value="CATATPASE"/>
</dbReference>
<evidence type="ECO:0000256" key="2">
    <source>
        <dbReference type="ARBA" id="ARBA00006024"/>
    </source>
</evidence>
<evidence type="ECO:0000256" key="3">
    <source>
        <dbReference type="ARBA" id="ARBA00022692"/>
    </source>
</evidence>
<dbReference type="GO" id="GO:0055070">
    <property type="term" value="P:copper ion homeostasis"/>
    <property type="evidence" value="ECO:0007669"/>
    <property type="project" value="TreeGrafter"/>
</dbReference>
<dbReference type="InterPro" id="IPR023214">
    <property type="entry name" value="HAD_sf"/>
</dbReference>
<sequence>MPSTRNEIVTTLFISNLHCSSCVRTIEDALATLSPPPKAVEVSVVTQTVTVRHPQQLLPEAISAIISDAGFDTVSTSDVHGPPRLSGISLLPPTLSRNRLKHIQQCAQCQLDQAHDTDSSFLPDISEKLRTASAAPSPAQVDVSAPQGPFNVTLSVGGMTCASCTSTLTRIASGLPGVSDVVVNLLSNSAVFVVDTQDRVPVVVEAFEDAGYDADVVALEPVGVDVAKTSGPRTIDLRIEGMFCSHCPEKVMTLLRPLHDRITIEKPLVSYTAPIIRLSYTPSPDFTIRTIIDAINTPSSATSSPFTATIYHAATLEERARLMQARELRGLLYRLIFAIIVAIPTFIIAVVYMSLVPSANSTRMWWMRPIWHGNASRIQWALFFLATPVMFYSAGIYHRRTLKEIWSIWRKGSRMPIWKRFVRFGSMNMLVSSGVSVAYFASIALLALASTQSESTAGDGDSTTYFDSVVFLTMFLLAGRCLEAYSKGHTADAITALGKLRPSFALLLAPHSIADSVKPSPTGSPQLTLSTRVPVDLLEVGDVVRVQHGATPPADGTLVTVDGEHASFDESSLTGESRLVKKVVGDSVFVGTINRGAVVDVRVDAIGGETMLDHVVKVVREGQTKRAPIERVADILTGYFVPVVTLLAIITWVVWLALGLSGSLPSDYLDIPVGGWIVWSLEFAIAVFVVACPCGIGLAAPTALLVGSGLAAKHGILVRGGGEAFQEAAQLDLVVFDKTGTLTEGGDPRVVDAELLSSQRPGWQPEVVLGVADELESASTHPLASAIRSYCAAKGMPQRGAGFDETAGRGVKGRFDALGCEAVIGNEAWMLEHGATVDGALDARLSAWKAEGNSVVLLALRRLAADSAETENNARFDVCAAFAVADPLRPEASAVVAKLQAQGVTTWMVSGDNSVTAKAVAQKVGIPETNVIAGVLPHEKAMKIQWLQQVGMKSSRRLNKRCIVAMVGDGINDAPALSAADVGIAIGSGSDVAISSASFILVSSELQSLLTLIDLSRTVFNRVKFNFLWATIYNAIALPIAAGVIYPASGHPRLAPVWASLSMALSSVSVVLSSLLLKLYREPSITLNA</sequence>